<evidence type="ECO:0000313" key="2">
    <source>
        <dbReference type="EMBL" id="KXH45035.1"/>
    </source>
</evidence>
<dbReference type="AlphaFoldDB" id="A0A135TA32"/>
<dbReference type="EMBL" id="JFBX01000230">
    <property type="protein sequence ID" value="KXH45035.1"/>
    <property type="molecule type" value="Genomic_DNA"/>
</dbReference>
<gene>
    <name evidence="2" type="ORF">CSIM01_01164</name>
</gene>
<protein>
    <submittedName>
        <fullName evidence="2">Uncharacterized protein</fullName>
    </submittedName>
</protein>
<evidence type="ECO:0000256" key="1">
    <source>
        <dbReference type="SAM" id="MobiDB-lite"/>
    </source>
</evidence>
<feature type="region of interest" description="Disordered" evidence="1">
    <location>
        <begin position="157"/>
        <end position="177"/>
    </location>
</feature>
<accession>A0A135TA32</accession>
<name>A0A135TA32_9PEZI</name>
<feature type="region of interest" description="Disordered" evidence="1">
    <location>
        <begin position="1"/>
        <end position="27"/>
    </location>
</feature>
<keyword evidence="3" id="KW-1185">Reference proteome</keyword>
<organism evidence="2 3">
    <name type="scientific">Colletotrichum simmondsii</name>
    <dbReference type="NCBI Taxonomy" id="703756"/>
    <lineage>
        <taxon>Eukaryota</taxon>
        <taxon>Fungi</taxon>
        <taxon>Dikarya</taxon>
        <taxon>Ascomycota</taxon>
        <taxon>Pezizomycotina</taxon>
        <taxon>Sordariomycetes</taxon>
        <taxon>Hypocreomycetidae</taxon>
        <taxon>Glomerellales</taxon>
        <taxon>Glomerellaceae</taxon>
        <taxon>Colletotrichum</taxon>
        <taxon>Colletotrichum acutatum species complex</taxon>
    </lineage>
</organism>
<evidence type="ECO:0000313" key="3">
    <source>
        <dbReference type="Proteomes" id="UP000070328"/>
    </source>
</evidence>
<proteinExistence type="predicted"/>
<sequence length="202" mass="22147">MPAQTPNRLVVSSRPVAAKTPDDHCSIAPDERLSGPFLIKRTSIARAGMVGSFVGCSVAALPPSSPASQNRQDDGESRHICKEENEKDLDQVGPSARCCKDCWEDFSMHIMSQNSRPQPTAPKCQWYNPKECRSILNSSKPPTISLLQPSAEAEEFPADFTLASQPNQRRALHTHPHCTPTPFASYLEALSPLPKFPPSKRG</sequence>
<dbReference type="Proteomes" id="UP000070328">
    <property type="component" value="Unassembled WGS sequence"/>
</dbReference>
<comment type="caution">
    <text evidence="2">The sequence shown here is derived from an EMBL/GenBank/DDBJ whole genome shotgun (WGS) entry which is preliminary data.</text>
</comment>
<reference evidence="2 3" key="1">
    <citation type="submission" date="2014-02" db="EMBL/GenBank/DDBJ databases">
        <title>The genome sequence of Colletotrichum simmondsii CBS122122.</title>
        <authorList>
            <person name="Baroncelli R."/>
            <person name="Thon M.R."/>
        </authorList>
    </citation>
    <scope>NUCLEOTIDE SEQUENCE [LARGE SCALE GENOMIC DNA]</scope>
    <source>
        <strain evidence="2 3">CBS122122</strain>
    </source>
</reference>